<evidence type="ECO:0000256" key="3">
    <source>
        <dbReference type="ARBA" id="ARBA00023002"/>
    </source>
</evidence>
<dbReference type="Proteomes" id="UP000681075">
    <property type="component" value="Unassembled WGS sequence"/>
</dbReference>
<keyword evidence="9" id="KW-1185">Reference proteome</keyword>
<reference evidence="8" key="1">
    <citation type="submission" date="2021-02" db="EMBL/GenBank/DDBJ databases">
        <title>Genome sequence of Rhodospirillales sp. strain TMPK1 isolated from soil.</title>
        <authorList>
            <person name="Nakai R."/>
            <person name="Kusada H."/>
            <person name="Tamaki H."/>
        </authorList>
    </citation>
    <scope>NUCLEOTIDE SEQUENCE</scope>
    <source>
        <strain evidence="8">TMPK1</strain>
    </source>
</reference>
<gene>
    <name evidence="8" type="ORF">TMPK1_01360</name>
</gene>
<dbReference type="InterPro" id="IPR013766">
    <property type="entry name" value="Thioredoxin_domain"/>
</dbReference>
<comment type="similarity">
    <text evidence="1 5">Belongs to the glutathione peroxidase family.</text>
</comment>
<evidence type="ECO:0000256" key="2">
    <source>
        <dbReference type="ARBA" id="ARBA00022559"/>
    </source>
</evidence>
<dbReference type="CDD" id="cd00340">
    <property type="entry name" value="GSH_Peroxidase"/>
    <property type="match status" value="1"/>
</dbReference>
<evidence type="ECO:0000256" key="6">
    <source>
        <dbReference type="SAM" id="SignalP"/>
    </source>
</evidence>
<proteinExistence type="inferred from homology"/>
<organism evidence="8 9">
    <name type="scientific">Roseiterribacter gracilis</name>
    <dbReference type="NCBI Taxonomy" id="2812848"/>
    <lineage>
        <taxon>Bacteria</taxon>
        <taxon>Pseudomonadati</taxon>
        <taxon>Pseudomonadota</taxon>
        <taxon>Alphaproteobacteria</taxon>
        <taxon>Rhodospirillales</taxon>
        <taxon>Roseiterribacteraceae</taxon>
        <taxon>Roseiterribacter</taxon>
    </lineage>
</organism>
<feature type="domain" description="Thioredoxin" evidence="7">
    <location>
        <begin position="20"/>
        <end position="178"/>
    </location>
</feature>
<sequence length="180" mass="19490">MRIILTSLLASLVAIAIATGAKAESAFDFQFTSIDGKPMPLSAYKGKTLLIVNTASQCGYTPQYADLEKTWAKYRDKGLIVIGVPSNDFGGQEPGSEADIKKFCEANYDIDFPLTTKNVVKGADAHPFYKWAGLKLGEPKWNFHKYVIAPDGTLAGSFNSKVKPDAPELVQAIEGSLPKT</sequence>
<dbReference type="EMBL" id="BOPV01000001">
    <property type="protein sequence ID" value="GIL37899.1"/>
    <property type="molecule type" value="Genomic_DNA"/>
</dbReference>
<dbReference type="PIRSF" id="PIRSF000303">
    <property type="entry name" value="Glutathion_perox"/>
    <property type="match status" value="1"/>
</dbReference>
<keyword evidence="6" id="KW-0732">Signal</keyword>
<feature type="chain" id="PRO_5035804526" description="Glutathione peroxidase" evidence="6">
    <location>
        <begin position="24"/>
        <end position="180"/>
    </location>
</feature>
<protein>
    <recommendedName>
        <fullName evidence="5">Glutathione peroxidase</fullName>
    </recommendedName>
</protein>
<comment type="caution">
    <text evidence="8">The sequence shown here is derived from an EMBL/GenBank/DDBJ whole genome shotgun (WGS) entry which is preliminary data.</text>
</comment>
<dbReference type="PANTHER" id="PTHR11592">
    <property type="entry name" value="GLUTATHIONE PEROXIDASE"/>
    <property type="match status" value="1"/>
</dbReference>
<dbReference type="GO" id="GO:0034599">
    <property type="term" value="P:cellular response to oxidative stress"/>
    <property type="evidence" value="ECO:0007669"/>
    <property type="project" value="TreeGrafter"/>
</dbReference>
<dbReference type="InterPro" id="IPR036249">
    <property type="entry name" value="Thioredoxin-like_sf"/>
</dbReference>
<dbReference type="GO" id="GO:0004601">
    <property type="term" value="F:peroxidase activity"/>
    <property type="evidence" value="ECO:0007669"/>
    <property type="project" value="UniProtKB-KW"/>
</dbReference>
<dbReference type="PROSITE" id="PS51355">
    <property type="entry name" value="GLUTATHIONE_PEROXID_3"/>
    <property type="match status" value="1"/>
</dbReference>
<evidence type="ECO:0000259" key="7">
    <source>
        <dbReference type="PROSITE" id="PS51352"/>
    </source>
</evidence>
<accession>A0A8S8X8Q4</accession>
<feature type="active site" evidence="4">
    <location>
        <position position="58"/>
    </location>
</feature>
<evidence type="ECO:0000256" key="5">
    <source>
        <dbReference type="RuleBase" id="RU000499"/>
    </source>
</evidence>
<dbReference type="SUPFAM" id="SSF52833">
    <property type="entry name" value="Thioredoxin-like"/>
    <property type="match status" value="1"/>
</dbReference>
<dbReference type="AlphaFoldDB" id="A0A8S8X8Q4"/>
<dbReference type="PROSITE" id="PS00460">
    <property type="entry name" value="GLUTATHIONE_PEROXID_1"/>
    <property type="match status" value="1"/>
</dbReference>
<dbReference type="InterPro" id="IPR000889">
    <property type="entry name" value="Glutathione_peroxidase"/>
</dbReference>
<evidence type="ECO:0000256" key="4">
    <source>
        <dbReference type="PIRSR" id="PIRSR000303-1"/>
    </source>
</evidence>
<name>A0A8S8X8Q4_9PROT</name>
<evidence type="ECO:0000313" key="8">
    <source>
        <dbReference type="EMBL" id="GIL37899.1"/>
    </source>
</evidence>
<dbReference type="Gene3D" id="3.40.30.10">
    <property type="entry name" value="Glutaredoxin"/>
    <property type="match status" value="1"/>
</dbReference>
<dbReference type="InterPro" id="IPR029759">
    <property type="entry name" value="GPX_AS"/>
</dbReference>
<dbReference type="PANTHER" id="PTHR11592:SF78">
    <property type="entry name" value="GLUTATHIONE PEROXIDASE"/>
    <property type="match status" value="1"/>
</dbReference>
<dbReference type="PROSITE" id="PS51352">
    <property type="entry name" value="THIOREDOXIN_2"/>
    <property type="match status" value="1"/>
</dbReference>
<feature type="signal peptide" evidence="6">
    <location>
        <begin position="1"/>
        <end position="23"/>
    </location>
</feature>
<keyword evidence="3 5" id="KW-0560">Oxidoreductase</keyword>
<dbReference type="PRINTS" id="PR01011">
    <property type="entry name" value="GLUTPROXDASE"/>
</dbReference>
<dbReference type="RefSeq" id="WP_420240802.1">
    <property type="nucleotide sequence ID" value="NZ_BOPV01000001.1"/>
</dbReference>
<evidence type="ECO:0000313" key="9">
    <source>
        <dbReference type="Proteomes" id="UP000681075"/>
    </source>
</evidence>
<evidence type="ECO:0000256" key="1">
    <source>
        <dbReference type="ARBA" id="ARBA00006926"/>
    </source>
</evidence>
<dbReference type="Pfam" id="PF00255">
    <property type="entry name" value="GSHPx"/>
    <property type="match status" value="1"/>
</dbReference>
<keyword evidence="2 5" id="KW-0575">Peroxidase</keyword>